<gene>
    <name evidence="2" type="ORF">SEMRO_346_G122660.2</name>
</gene>
<feature type="compositionally biased region" description="Low complexity" evidence="1">
    <location>
        <begin position="308"/>
        <end position="318"/>
    </location>
</feature>
<feature type="compositionally biased region" description="Basic residues" evidence="1">
    <location>
        <begin position="440"/>
        <end position="449"/>
    </location>
</feature>
<feature type="compositionally biased region" description="Basic and acidic residues" evidence="1">
    <location>
        <begin position="97"/>
        <end position="108"/>
    </location>
</feature>
<dbReference type="AlphaFoldDB" id="A0A9N8DWF1"/>
<feature type="compositionally biased region" description="Low complexity" evidence="1">
    <location>
        <begin position="388"/>
        <end position="398"/>
    </location>
</feature>
<name>A0A9N8DWF1_9STRA</name>
<feature type="compositionally biased region" description="Basic and acidic residues" evidence="1">
    <location>
        <begin position="412"/>
        <end position="426"/>
    </location>
</feature>
<feature type="compositionally biased region" description="Basic residues" evidence="1">
    <location>
        <begin position="796"/>
        <end position="810"/>
    </location>
</feature>
<feature type="compositionally biased region" description="Polar residues" evidence="1">
    <location>
        <begin position="28"/>
        <end position="39"/>
    </location>
</feature>
<sequence length="1033" mass="111721">MHTSSFIPIPRSIPFCKKELSDRYHAFRSSQNSSASDGESLSLPRISMEAEPAQFDAFDAFFSHDSPNEEEDSNSDDMTARGISDSTKRVSGNANHTDSRPEEIHDGMDQSSKCRSRRRKTESDRKPNHSKSPILRKPSGGTLACSAATPQHCDPDQAEQTREHDSPKDDEGSNSDGNEMAVSRSRKSTSTRRVIKNARHIDSSPEEIHDGMDQSSKRRSHQKTESNWQKSRHSKLRKPSGGTLDYSAGASQQGAPEKPEESQKSMDSSSMVNSTGCHHSRTMRSKSPKPPGAGKQPEKPEGTRKSMDSSSMVNSSGGRHSRTSRSKSPKPAGDDKQLEKEETRKSMDSSSMVNSSGGRHSRTMHSKYPKNPGDDKQLGKEETRKSMDSSSMVNSSGGRHSRTMRSKYPKNPGDDKQPEKPEESQKSMDSSSMVNSTGGRHSRTVRSKSPKPAGEDKQPGFALELHWTRISDTDNHENNHDSAMANSTCGRRSGTRRSESPNRRRTRSTSPHGKCSRDYSLERRSMPLEGQAEPKRLSTDKRRMHRQRSVSPRSDDDHEHRRVSASTSKMKSRKSSMGDNAGCVDSSEQAGSSRRRLHPRGKGTGGRSLSPRPRMSDATRKRASEAINLVTPMPEMHRSLSFAAEYKHSTTRTRTRSPKPSAGDADSEPKKHSEDQTDAPQNTRPSLKKATSAREAHALKSRRCTKCSEPRRDNDPKQMLPSRPKAGMHRGVSAGAANLDSREHREHPDRADSDPKMTLPSRPKAGIHRGVSAGAANLESREHREHLDGSSARPSLKNHKHHERSRRHKGLHGDDILKCQMERWVSTQGGLRDDESVIDEVDESEPERMDECSCGNHDHDIVAIQKSRFSMTPKLVTDTVVTVLAASGATATTALLASGATATVNMCSSGATATVSTVASGATALASGATATVSTVASGATATVSTVASGANALASGANALAAGATATVNTVASGATATANTAANVLSGAAAALKMVPTSSRKEDAEALLCIDNASQCGFDPRASSLGGQRGS</sequence>
<feature type="compositionally biased region" description="Basic and acidic residues" evidence="1">
    <location>
        <begin position="332"/>
        <end position="347"/>
    </location>
</feature>
<organism evidence="2 3">
    <name type="scientific">Seminavis robusta</name>
    <dbReference type="NCBI Taxonomy" id="568900"/>
    <lineage>
        <taxon>Eukaryota</taxon>
        <taxon>Sar</taxon>
        <taxon>Stramenopiles</taxon>
        <taxon>Ochrophyta</taxon>
        <taxon>Bacillariophyta</taxon>
        <taxon>Bacillariophyceae</taxon>
        <taxon>Bacillariophycidae</taxon>
        <taxon>Naviculales</taxon>
        <taxon>Naviculaceae</taxon>
        <taxon>Seminavis</taxon>
    </lineage>
</organism>
<evidence type="ECO:0000313" key="3">
    <source>
        <dbReference type="Proteomes" id="UP001153069"/>
    </source>
</evidence>
<feature type="compositionally biased region" description="Basic and acidic residues" evidence="1">
    <location>
        <begin position="614"/>
        <end position="624"/>
    </location>
</feature>
<feature type="compositionally biased region" description="Basic residues" evidence="1">
    <location>
        <begin position="359"/>
        <end position="368"/>
    </location>
</feature>
<dbReference type="EMBL" id="CAICTM010000345">
    <property type="protein sequence ID" value="CAB9508409.1"/>
    <property type="molecule type" value="Genomic_DNA"/>
</dbReference>
<feature type="compositionally biased region" description="Basic and acidic residues" evidence="1">
    <location>
        <begin position="515"/>
        <end position="541"/>
    </location>
</feature>
<feature type="compositionally biased region" description="Basic and acidic residues" evidence="1">
    <location>
        <begin position="740"/>
        <end position="755"/>
    </location>
</feature>
<evidence type="ECO:0000313" key="2">
    <source>
        <dbReference type="EMBL" id="CAB9508409.1"/>
    </source>
</evidence>
<feature type="compositionally biased region" description="Basic and acidic residues" evidence="1">
    <location>
        <begin position="706"/>
        <end position="716"/>
    </location>
</feature>
<keyword evidence="3" id="KW-1185">Reference proteome</keyword>
<feature type="compositionally biased region" description="Polar residues" evidence="1">
    <location>
        <begin position="427"/>
        <end position="439"/>
    </location>
</feature>
<feature type="region of interest" description="Disordered" evidence="1">
    <location>
        <begin position="26"/>
        <end position="811"/>
    </location>
</feature>
<feature type="compositionally biased region" description="Basic and acidic residues" evidence="1">
    <location>
        <begin position="296"/>
        <end position="307"/>
    </location>
</feature>
<feature type="compositionally biased region" description="Basic and acidic residues" evidence="1">
    <location>
        <begin position="153"/>
        <end position="171"/>
    </location>
</feature>
<feature type="compositionally biased region" description="Polar residues" evidence="1">
    <location>
        <begin position="265"/>
        <end position="277"/>
    </location>
</feature>
<evidence type="ECO:0000256" key="1">
    <source>
        <dbReference type="SAM" id="MobiDB-lite"/>
    </source>
</evidence>
<feature type="compositionally biased region" description="Basic and acidic residues" evidence="1">
    <location>
        <begin position="779"/>
        <end position="788"/>
    </location>
</feature>
<feature type="compositionally biased region" description="Basic and acidic residues" evidence="1">
    <location>
        <begin position="553"/>
        <end position="562"/>
    </location>
</feature>
<proteinExistence type="predicted"/>
<feature type="compositionally biased region" description="Basic and acidic residues" evidence="1">
    <location>
        <begin position="199"/>
        <end position="216"/>
    </location>
</feature>
<feature type="compositionally biased region" description="Basic and acidic residues" evidence="1">
    <location>
        <begin position="372"/>
        <end position="387"/>
    </location>
</feature>
<feature type="compositionally biased region" description="Basic residues" evidence="1">
    <location>
        <begin position="399"/>
        <end position="408"/>
    </location>
</feature>
<feature type="compositionally biased region" description="Basic residues" evidence="1">
    <location>
        <begin position="184"/>
        <end position="198"/>
    </location>
</feature>
<comment type="caution">
    <text evidence="2">The sequence shown here is derived from an EMBL/GenBank/DDBJ whole genome shotgun (WGS) entry which is preliminary data.</text>
</comment>
<feature type="compositionally biased region" description="Basic and acidic residues" evidence="1">
    <location>
        <begin position="466"/>
        <end position="480"/>
    </location>
</feature>
<dbReference type="Proteomes" id="UP001153069">
    <property type="component" value="Unassembled WGS sequence"/>
</dbReference>
<protein>
    <submittedName>
        <fullName evidence="2">Uncharacterized protein</fullName>
    </submittedName>
</protein>
<accession>A0A9N8DWF1</accession>
<feature type="compositionally biased region" description="Basic residues" evidence="1">
    <location>
        <begin position="319"/>
        <end position="328"/>
    </location>
</feature>
<feature type="compositionally biased region" description="Low complexity" evidence="1">
    <location>
        <begin position="348"/>
        <end position="358"/>
    </location>
</feature>
<reference evidence="2" key="1">
    <citation type="submission" date="2020-06" db="EMBL/GenBank/DDBJ databases">
        <authorList>
            <consortium name="Plant Systems Biology data submission"/>
        </authorList>
    </citation>
    <scope>NUCLEOTIDE SEQUENCE</scope>
    <source>
        <strain evidence="2">D6</strain>
    </source>
</reference>
<feature type="compositionally biased region" description="Basic residues" evidence="1">
    <location>
        <begin position="278"/>
        <end position="287"/>
    </location>
</feature>